<evidence type="ECO:0000256" key="5">
    <source>
        <dbReference type="ARBA" id="ARBA00022801"/>
    </source>
</evidence>
<evidence type="ECO:0000256" key="3">
    <source>
        <dbReference type="ARBA" id="ARBA00022701"/>
    </source>
</evidence>
<feature type="region of interest" description="Disordered" evidence="9">
    <location>
        <begin position="499"/>
        <end position="520"/>
    </location>
</feature>
<dbReference type="GO" id="GO:0003924">
    <property type="term" value="F:GTPase activity"/>
    <property type="evidence" value="ECO:0007669"/>
    <property type="project" value="InterPro"/>
</dbReference>
<dbReference type="InterPro" id="IPR019762">
    <property type="entry name" value="Dynamin_GTPase_CS"/>
</dbReference>
<evidence type="ECO:0000256" key="7">
    <source>
        <dbReference type="ARBA" id="ARBA00023175"/>
    </source>
</evidence>
<dbReference type="InterPro" id="IPR003130">
    <property type="entry name" value="GED"/>
</dbReference>
<evidence type="ECO:0000256" key="8">
    <source>
        <dbReference type="RuleBase" id="RU003932"/>
    </source>
</evidence>
<dbReference type="PROSITE" id="PS00410">
    <property type="entry name" value="G_DYNAMIN_1"/>
    <property type="match status" value="1"/>
</dbReference>
<dbReference type="Gene3D" id="1.20.120.1240">
    <property type="entry name" value="Dynamin, middle domain"/>
    <property type="match status" value="2"/>
</dbReference>
<evidence type="ECO:0000256" key="2">
    <source>
        <dbReference type="ARBA" id="ARBA00022583"/>
    </source>
</evidence>
<dbReference type="GO" id="GO:0005525">
    <property type="term" value="F:GTP binding"/>
    <property type="evidence" value="ECO:0007669"/>
    <property type="project" value="UniProtKB-KW"/>
</dbReference>
<protein>
    <recommendedName>
        <fullName evidence="1">dynamin GTPase</fullName>
        <ecNumber evidence="1">3.6.5.5</ecNumber>
    </recommendedName>
</protein>
<dbReference type="Pfam" id="PF00350">
    <property type="entry name" value="Dynamin_N"/>
    <property type="match status" value="1"/>
</dbReference>
<dbReference type="InterPro" id="IPR030381">
    <property type="entry name" value="G_DYNAMIN_dom"/>
</dbReference>
<dbReference type="CDD" id="cd08771">
    <property type="entry name" value="DLP_1"/>
    <property type="match status" value="1"/>
</dbReference>
<keyword evidence="7" id="KW-0505">Motor protein</keyword>
<gene>
    <name evidence="11" type="ORF">DSTB1V02_LOCUS8219</name>
</gene>
<proteinExistence type="inferred from homology"/>
<keyword evidence="12" id="KW-1185">Reference proteome</keyword>
<dbReference type="PANTHER" id="PTHR11566">
    <property type="entry name" value="DYNAMIN"/>
    <property type="match status" value="1"/>
</dbReference>
<dbReference type="EMBL" id="LR901347">
    <property type="protein sequence ID" value="CAD7248406.1"/>
    <property type="molecule type" value="Genomic_DNA"/>
</dbReference>
<evidence type="ECO:0000256" key="4">
    <source>
        <dbReference type="ARBA" id="ARBA00022741"/>
    </source>
</evidence>
<dbReference type="Pfam" id="PF01031">
    <property type="entry name" value="Dynamin_M"/>
    <property type="match status" value="1"/>
</dbReference>
<dbReference type="Pfam" id="PF02212">
    <property type="entry name" value="GED"/>
    <property type="match status" value="1"/>
</dbReference>
<dbReference type="SMART" id="SM00053">
    <property type="entry name" value="DYNc"/>
    <property type="match status" value="1"/>
</dbReference>
<evidence type="ECO:0000259" key="10">
    <source>
        <dbReference type="PROSITE" id="PS51718"/>
    </source>
</evidence>
<dbReference type="PANTHER" id="PTHR11566:SF212">
    <property type="entry name" value="DYNAMIN"/>
    <property type="match status" value="1"/>
</dbReference>
<organism evidence="11">
    <name type="scientific">Darwinula stevensoni</name>
    <dbReference type="NCBI Taxonomy" id="69355"/>
    <lineage>
        <taxon>Eukaryota</taxon>
        <taxon>Metazoa</taxon>
        <taxon>Ecdysozoa</taxon>
        <taxon>Arthropoda</taxon>
        <taxon>Crustacea</taxon>
        <taxon>Oligostraca</taxon>
        <taxon>Ostracoda</taxon>
        <taxon>Podocopa</taxon>
        <taxon>Podocopida</taxon>
        <taxon>Darwinulocopina</taxon>
        <taxon>Darwinuloidea</taxon>
        <taxon>Darwinulidae</taxon>
        <taxon>Darwinula</taxon>
    </lineage>
</organism>
<dbReference type="GO" id="GO:0008017">
    <property type="term" value="F:microtubule binding"/>
    <property type="evidence" value="ECO:0007669"/>
    <property type="project" value="TreeGrafter"/>
</dbReference>
<dbReference type="PRINTS" id="PR00195">
    <property type="entry name" value="DYNAMIN"/>
</dbReference>
<keyword evidence="2" id="KW-0254">Endocytosis</keyword>
<dbReference type="EMBL" id="CAJPEV010001830">
    <property type="protein sequence ID" value="CAG0894519.1"/>
    <property type="molecule type" value="Genomic_DNA"/>
</dbReference>
<dbReference type="GO" id="GO:0005874">
    <property type="term" value="C:microtubule"/>
    <property type="evidence" value="ECO:0007669"/>
    <property type="project" value="UniProtKB-KW"/>
</dbReference>
<dbReference type="FunFam" id="3.40.50.300:FF:000045">
    <property type="entry name" value="dynamin-1 isoform X2"/>
    <property type="match status" value="1"/>
</dbReference>
<dbReference type="PROSITE" id="PS51718">
    <property type="entry name" value="G_DYNAMIN_2"/>
    <property type="match status" value="1"/>
</dbReference>
<dbReference type="InterPro" id="IPR027417">
    <property type="entry name" value="P-loop_NTPase"/>
</dbReference>
<keyword evidence="3" id="KW-0493">Microtubule</keyword>
<comment type="similarity">
    <text evidence="8">Belongs to the TRAFAC class dynamin-like GTPase superfamily. Dynamin/Fzo/YdjA family.</text>
</comment>
<feature type="domain" description="Dynamin-type G" evidence="10">
    <location>
        <begin position="29"/>
        <end position="292"/>
    </location>
</feature>
<reference evidence="11" key="1">
    <citation type="submission" date="2020-11" db="EMBL/GenBank/DDBJ databases">
        <authorList>
            <person name="Tran Van P."/>
        </authorList>
    </citation>
    <scope>NUCLEOTIDE SEQUENCE</scope>
</reference>
<evidence type="ECO:0000313" key="12">
    <source>
        <dbReference type="Proteomes" id="UP000677054"/>
    </source>
</evidence>
<dbReference type="InterPro" id="IPR022812">
    <property type="entry name" value="Dynamin"/>
</dbReference>
<dbReference type="Gene3D" id="3.40.50.300">
    <property type="entry name" value="P-loop containing nucleotide triphosphate hydrolases"/>
    <property type="match status" value="1"/>
</dbReference>
<dbReference type="GO" id="GO:0005737">
    <property type="term" value="C:cytoplasm"/>
    <property type="evidence" value="ECO:0007669"/>
    <property type="project" value="TreeGrafter"/>
</dbReference>
<sequence>MAGNEGMKELVEVINRLQDCFAYTSSSLNLQLPMIAVVGGQSAGKSSVLEAVAGRDFLPRGTGIVTRRPLILQMIPHTEEYVEFLHQPGTKYTDFEAVRKEIQEATDKEAPDKAISSRPINLRLYSPYVLQLTLVDLPGLTKNPVNDQPNNIEQLIRDVILEYIEPENTLILAVTPATEDLANSDALKLARQVDPAGERTIGVLTKLDLMDQGTDAREILENKVIPLRRGYIGVKNRSQADITNAINMKAARDAEDAFFSDNYKNLKDRVGTRVLQRVLNQQLEQHIREKLPGIRSNMIQKKNNLTEQLQILGAFDTKAQSNNALFHQVMVRFANSMKLCLEGFDYNVNINEVQLGAVINETINEEIINGLLNEENLMPTKEETMITIRNLFGVANYISPPQQAFRRMVEHMTKKFQEPIKISVEIIAEHAARAVEKFASQELGPFPKLKQEVLTRVMERLKRNELSCKELLITYIEAECAFMNTNHPMMKRSDALATSDHSGIEEGKMNNSPAGSPARTPRHTIGTQRIHQGYLHFPNYSVFSWKKKRVWFAITPVHLIVYKDIREDTELMRLNNAEIRIGVKNDRKSGLKRFTINRIDGRPFGKGQARDFEAIYDGKEGKEIGEEWESKFQEGGILMENFGSANSIFFDEQFLDVYEDQAKSRYRPRPWSIIQPHKIDFARKFESDKTLNKDADCFLEKILLYMRIVRQTIQDLTPKYIVLKLINKLLVYISEELTAEIQDRTDLDTIMERGGDEEMKMRALLSELQKIEEILKIMDNWPSA</sequence>
<keyword evidence="5" id="KW-0378">Hydrolase</keyword>
<keyword evidence="6 8" id="KW-0342">GTP-binding</keyword>
<evidence type="ECO:0000256" key="9">
    <source>
        <dbReference type="SAM" id="MobiDB-lite"/>
    </source>
</evidence>
<evidence type="ECO:0000256" key="1">
    <source>
        <dbReference type="ARBA" id="ARBA00011980"/>
    </source>
</evidence>
<evidence type="ECO:0000256" key="6">
    <source>
        <dbReference type="ARBA" id="ARBA00023134"/>
    </source>
</evidence>
<dbReference type="GO" id="GO:0005886">
    <property type="term" value="C:plasma membrane"/>
    <property type="evidence" value="ECO:0007669"/>
    <property type="project" value="TreeGrafter"/>
</dbReference>
<dbReference type="Proteomes" id="UP000677054">
    <property type="component" value="Unassembled WGS sequence"/>
</dbReference>
<dbReference type="InterPro" id="IPR045063">
    <property type="entry name" value="Dynamin_N"/>
</dbReference>
<dbReference type="GO" id="GO:0031623">
    <property type="term" value="P:receptor internalization"/>
    <property type="evidence" value="ECO:0007669"/>
    <property type="project" value="TreeGrafter"/>
</dbReference>
<keyword evidence="4 8" id="KW-0547">Nucleotide-binding</keyword>
<dbReference type="EC" id="3.6.5.5" evidence="1"/>
<dbReference type="SUPFAM" id="SSF52540">
    <property type="entry name" value="P-loop containing nucleoside triphosphate hydrolases"/>
    <property type="match status" value="1"/>
</dbReference>
<dbReference type="InterPro" id="IPR001401">
    <property type="entry name" value="Dynamin_GTPase"/>
</dbReference>
<evidence type="ECO:0000313" key="11">
    <source>
        <dbReference type="EMBL" id="CAD7248406.1"/>
    </source>
</evidence>
<dbReference type="OrthoDB" id="5061070at2759"/>
<name>A0A7R9A4Z2_9CRUS</name>
<dbReference type="AlphaFoldDB" id="A0A7R9A4Z2"/>
<accession>A0A7R9A4Z2</accession>
<dbReference type="InterPro" id="IPR000375">
    <property type="entry name" value="Dynamin_stalk"/>
</dbReference>